<dbReference type="InterPro" id="IPR021122">
    <property type="entry name" value="RNA_ligase_dom_REL/Rnl2"/>
</dbReference>
<reference evidence="2 3" key="1">
    <citation type="submission" date="2018-11" db="EMBL/GenBank/DDBJ databases">
        <title>Phylogenetic determinants of toxin gene distribution in genomes of Brevibacillus laterosporus.</title>
        <authorList>
            <person name="Glare T.R."/>
            <person name="Durrant A."/>
            <person name="Berry C."/>
            <person name="Palma L."/>
            <person name="Ormskirk M."/>
            <person name="Cox M.O."/>
        </authorList>
    </citation>
    <scope>NUCLEOTIDE SEQUENCE [LARGE SCALE GENOMIC DNA]</scope>
    <source>
        <strain evidence="2 3">1821L</strain>
    </source>
</reference>
<evidence type="ECO:0000313" key="2">
    <source>
        <dbReference type="EMBL" id="QDX94667.1"/>
    </source>
</evidence>
<evidence type="ECO:0000259" key="1">
    <source>
        <dbReference type="Pfam" id="PF09414"/>
    </source>
</evidence>
<name>A0A518VCF0_BRELA</name>
<proteinExistence type="predicted"/>
<dbReference type="AlphaFoldDB" id="A0A518VCF0"/>
<evidence type="ECO:0000313" key="3">
    <source>
        <dbReference type="Proteomes" id="UP000319432"/>
    </source>
</evidence>
<dbReference type="SUPFAM" id="SSF56091">
    <property type="entry name" value="DNA ligase/mRNA capping enzyme, catalytic domain"/>
    <property type="match status" value="1"/>
</dbReference>
<dbReference type="OrthoDB" id="2471316at2"/>
<dbReference type="Pfam" id="PF09414">
    <property type="entry name" value="RNA_ligase"/>
    <property type="match status" value="1"/>
</dbReference>
<keyword evidence="3" id="KW-1185">Reference proteome</keyword>
<organism evidence="2 3">
    <name type="scientific">Brevibacillus laterosporus</name>
    <name type="common">Bacillus laterosporus</name>
    <dbReference type="NCBI Taxonomy" id="1465"/>
    <lineage>
        <taxon>Bacteria</taxon>
        <taxon>Bacillati</taxon>
        <taxon>Bacillota</taxon>
        <taxon>Bacilli</taxon>
        <taxon>Bacillales</taxon>
        <taxon>Paenibacillaceae</taxon>
        <taxon>Brevibacillus</taxon>
    </lineage>
</organism>
<gene>
    <name evidence="2" type="ORF">EEL30_21745</name>
</gene>
<dbReference type="EMBL" id="CP033464">
    <property type="protein sequence ID" value="QDX94667.1"/>
    <property type="molecule type" value="Genomic_DNA"/>
</dbReference>
<dbReference type="Gene3D" id="3.30.470.30">
    <property type="entry name" value="DNA ligase/mRNA capping enzyme"/>
    <property type="match status" value="1"/>
</dbReference>
<accession>A0A518VCF0</accession>
<sequence length="302" mass="35282">MERKKYMDIIRYGHKTTVGVLNEGDQIVIQEKIDGANASFMFDENSGKIRAFSRNTELDEENTLGGFYQWTQQLNPNELCIGGIYFGEWLNPHKVKYTKYEKQFFLFDIYNTYTNEYVDFSMVIEEAERLDLNPVPVFYQGEYKGYEHLKSFVGKTLLGGKLGDLETGEGIVVKNIDYKDRFGKQLFVKLVTDSFREVQKQKAPKDPNQLKTPEMLFVEHYVTQARVEKFLYKLVDEGILDENFGIEDMGVILKNLNVRIYEDLLKEESDYLPKEYEEKIMRKSLSRLLPDLVKTIFLSHAA</sequence>
<protein>
    <recommendedName>
        <fullName evidence="1">RNA ligase domain-containing protein</fullName>
    </recommendedName>
</protein>
<dbReference type="Proteomes" id="UP000319432">
    <property type="component" value="Chromosome"/>
</dbReference>
<feature type="domain" description="RNA ligase" evidence="1">
    <location>
        <begin position="26"/>
        <end position="190"/>
    </location>
</feature>